<evidence type="ECO:0000256" key="1">
    <source>
        <dbReference type="SAM" id="MobiDB-lite"/>
    </source>
</evidence>
<keyword evidence="2" id="KW-1133">Transmembrane helix</keyword>
<dbReference type="Gene3D" id="1.20.1250.20">
    <property type="entry name" value="MFS general substrate transporter like domains"/>
    <property type="match status" value="2"/>
</dbReference>
<feature type="transmembrane region" description="Helical" evidence="2">
    <location>
        <begin position="60"/>
        <end position="78"/>
    </location>
</feature>
<feature type="transmembrane region" description="Helical" evidence="2">
    <location>
        <begin position="90"/>
        <end position="113"/>
    </location>
</feature>
<feature type="transmembrane region" description="Helical" evidence="2">
    <location>
        <begin position="442"/>
        <end position="466"/>
    </location>
</feature>
<dbReference type="SUPFAM" id="SSF103473">
    <property type="entry name" value="MFS general substrate transporter"/>
    <property type="match status" value="1"/>
</dbReference>
<feature type="transmembrane region" description="Helical" evidence="2">
    <location>
        <begin position="478"/>
        <end position="501"/>
    </location>
</feature>
<reference evidence="3 4" key="1">
    <citation type="submission" date="2024-05" db="EMBL/GenBank/DDBJ databases">
        <authorList>
            <person name="Wallberg A."/>
        </authorList>
    </citation>
    <scope>NUCLEOTIDE SEQUENCE [LARGE SCALE GENOMIC DNA]</scope>
</reference>
<evidence type="ECO:0000313" key="3">
    <source>
        <dbReference type="EMBL" id="CAL4088434.1"/>
    </source>
</evidence>
<feature type="transmembrane region" description="Helical" evidence="2">
    <location>
        <begin position="419"/>
        <end position="436"/>
    </location>
</feature>
<keyword evidence="2" id="KW-0812">Transmembrane</keyword>
<dbReference type="Proteomes" id="UP001497623">
    <property type="component" value="Unassembled WGS sequence"/>
</dbReference>
<feature type="transmembrane region" description="Helical" evidence="2">
    <location>
        <begin position="507"/>
        <end position="532"/>
    </location>
</feature>
<comment type="caution">
    <text evidence="3">The sequence shown here is derived from an EMBL/GenBank/DDBJ whole genome shotgun (WGS) entry which is preliminary data.</text>
</comment>
<name>A0AAV2QLB2_MEGNR</name>
<dbReference type="Pfam" id="PF07690">
    <property type="entry name" value="MFS_1"/>
    <property type="match status" value="1"/>
</dbReference>
<dbReference type="InterPro" id="IPR050327">
    <property type="entry name" value="Proton-linked_MCT"/>
</dbReference>
<proteinExistence type="predicted"/>
<sequence>MTEEKNSIATKKYKVSSKDYKNESKTQHEDLLEVKEKGDHSVEEVEEHEDLSEEPPDGGWGWMVILGCCLIGLLITMTGPSFGVLFNQPLLAMGASTFTISWIFNVHNLVWFLSTPLIGPLTQEFGWRAPGIFGCLLASLSMFTSMFPSTPQYYFITFSLLSGLSKGLASTLSPLIIPHYFKKRLGLANAITRSSVSAGQVIGPPIIRFLQEQYAFQGASLIMSALFLHGCIGCTFFHPVKWHLKKKVQNKIIAVPLLQNENNCKGQETNNNIKLKHKRVRAISQCSYANSNYAIASSVTDITGLSAFATEEPSVSNDNEACFLQSVKYLISLIGRIAKKTIIDLAILRRSRVAIIITIGGFCNTIAVLNFVALVPFSMSAKGHSFRDISSSMSICSMGTFITRMTASTLSDYSWFNMRTSYMIGALILTASTIVFSQLNEWIWITITLAVWGSGVGLNSTFYHLLIVRYMGVTDLAATMGAASFVTGIGMIIVGPTIGYIRDMTESYMIIMFIMAGMNFTCFSVWIIMPYVQNYENGNQNKDVSKA</sequence>
<dbReference type="EMBL" id="CAXKWB010007794">
    <property type="protein sequence ID" value="CAL4088434.1"/>
    <property type="molecule type" value="Genomic_DNA"/>
</dbReference>
<organism evidence="3 4">
    <name type="scientific">Meganyctiphanes norvegica</name>
    <name type="common">Northern krill</name>
    <name type="synonym">Thysanopoda norvegica</name>
    <dbReference type="NCBI Taxonomy" id="48144"/>
    <lineage>
        <taxon>Eukaryota</taxon>
        <taxon>Metazoa</taxon>
        <taxon>Ecdysozoa</taxon>
        <taxon>Arthropoda</taxon>
        <taxon>Crustacea</taxon>
        <taxon>Multicrustacea</taxon>
        <taxon>Malacostraca</taxon>
        <taxon>Eumalacostraca</taxon>
        <taxon>Eucarida</taxon>
        <taxon>Euphausiacea</taxon>
        <taxon>Euphausiidae</taxon>
        <taxon>Meganyctiphanes</taxon>
    </lineage>
</organism>
<keyword evidence="4" id="KW-1185">Reference proteome</keyword>
<feature type="compositionally biased region" description="Basic and acidic residues" evidence="1">
    <location>
        <begin position="16"/>
        <end position="43"/>
    </location>
</feature>
<protein>
    <submittedName>
        <fullName evidence="3">Uncharacterized protein</fullName>
    </submittedName>
</protein>
<dbReference type="PANTHER" id="PTHR11360:SF306">
    <property type="entry name" value="RE01051P"/>
    <property type="match status" value="1"/>
</dbReference>
<accession>A0AAV2QLB2</accession>
<dbReference type="InterPro" id="IPR036259">
    <property type="entry name" value="MFS_trans_sf"/>
</dbReference>
<feature type="transmembrane region" description="Helical" evidence="2">
    <location>
        <begin position="125"/>
        <end position="143"/>
    </location>
</feature>
<feature type="transmembrane region" description="Helical" evidence="2">
    <location>
        <begin position="353"/>
        <end position="377"/>
    </location>
</feature>
<dbReference type="AlphaFoldDB" id="A0AAV2QLB2"/>
<evidence type="ECO:0000256" key="2">
    <source>
        <dbReference type="SAM" id="Phobius"/>
    </source>
</evidence>
<feature type="region of interest" description="Disordered" evidence="1">
    <location>
        <begin position="1"/>
        <end position="55"/>
    </location>
</feature>
<feature type="compositionally biased region" description="Acidic residues" evidence="1">
    <location>
        <begin position="44"/>
        <end position="55"/>
    </location>
</feature>
<evidence type="ECO:0000313" key="4">
    <source>
        <dbReference type="Proteomes" id="UP001497623"/>
    </source>
</evidence>
<feature type="transmembrane region" description="Helical" evidence="2">
    <location>
        <begin position="214"/>
        <end position="237"/>
    </location>
</feature>
<gene>
    <name evidence="3" type="ORF">MNOR_LOCUS13553</name>
</gene>
<dbReference type="InterPro" id="IPR011701">
    <property type="entry name" value="MFS"/>
</dbReference>
<dbReference type="GO" id="GO:0008028">
    <property type="term" value="F:monocarboxylic acid transmembrane transporter activity"/>
    <property type="evidence" value="ECO:0007669"/>
    <property type="project" value="TreeGrafter"/>
</dbReference>
<dbReference type="PANTHER" id="PTHR11360">
    <property type="entry name" value="MONOCARBOXYLATE TRANSPORTER"/>
    <property type="match status" value="1"/>
</dbReference>
<keyword evidence="2" id="KW-0472">Membrane</keyword>